<dbReference type="InterPro" id="IPR036259">
    <property type="entry name" value="MFS_trans_sf"/>
</dbReference>
<keyword evidence="1" id="KW-1015">Disulfide bond</keyword>
<sequence>MNKLPQEIDNGETSFGYRSWNSKFMKKMDNEPFLLFILCLITIVHGTVNGYIYLAILNFERLYGFNNIFSSLLIVIYEITIVAIFLLMIKINKKYNTFSLLGVGMLLLDIGCLLFSFPRVFDNSGNTNSDIEYCTKNPKTKVDYPEFKYISLCIFISAQILNGIASTTLYTTTYDLINENVKTSSSKVYINLTSSCAIISPALGYISGGLIQKVLTDHMGLLDIHNYINSKSYQEWWIPLIFASFVFVLIAFILFAFPNHLSGHLDIINNKTVKSLSSFNSVSLVTDANFKCSSVLIGAIMGIITDNILFKNISIDNSVNIKLFLAIISVPLSLFFLINCKFVPMAGVNHQYINSDSINFKLLNVCNMDCHCSNLPFYPICHKSPFSDFPDISYASHCWAGCSVTATFAFGSLLDHVCLKKSKNMTCKYYDHDKLSNIIITVCMIIRSLYVFINYFTKKVMKNDEQ</sequence>
<evidence type="ECO:0000313" key="3">
    <source>
        <dbReference type="EMBL" id="OAF70470.1"/>
    </source>
</evidence>
<dbReference type="PANTHER" id="PTHR11388:SF100">
    <property type="entry name" value="SOLUTE CARRIER ORGANIC ANION TRANSPORTER FAMILY MEMBER 4A1"/>
    <property type="match status" value="1"/>
</dbReference>
<dbReference type="InterPro" id="IPR004156">
    <property type="entry name" value="OATP"/>
</dbReference>
<feature type="transmembrane region" description="Helical" evidence="2">
    <location>
        <begin position="319"/>
        <end position="338"/>
    </location>
</feature>
<dbReference type="EMBL" id="LWCA01000145">
    <property type="protein sequence ID" value="OAF70470.1"/>
    <property type="molecule type" value="Genomic_DNA"/>
</dbReference>
<keyword evidence="2" id="KW-0472">Membrane</keyword>
<feature type="transmembrane region" description="Helical" evidence="2">
    <location>
        <begin position="149"/>
        <end position="177"/>
    </location>
</feature>
<feature type="transmembrane region" description="Helical" evidence="2">
    <location>
        <begin position="394"/>
        <end position="414"/>
    </location>
</feature>
<accession>A0A177B8I5</accession>
<dbReference type="Proteomes" id="UP000078046">
    <property type="component" value="Unassembled WGS sequence"/>
</dbReference>
<organism evidence="3 4">
    <name type="scientific">Intoshia linei</name>
    <dbReference type="NCBI Taxonomy" id="1819745"/>
    <lineage>
        <taxon>Eukaryota</taxon>
        <taxon>Metazoa</taxon>
        <taxon>Spiralia</taxon>
        <taxon>Lophotrochozoa</taxon>
        <taxon>Mesozoa</taxon>
        <taxon>Orthonectida</taxon>
        <taxon>Rhopaluridae</taxon>
        <taxon>Intoshia</taxon>
    </lineage>
</organism>
<keyword evidence="2" id="KW-0812">Transmembrane</keyword>
<feature type="transmembrane region" description="Helical" evidence="2">
    <location>
        <begin position="68"/>
        <end position="89"/>
    </location>
</feature>
<dbReference type="GO" id="GO:0055085">
    <property type="term" value="P:transmembrane transport"/>
    <property type="evidence" value="ECO:0007669"/>
    <property type="project" value="InterPro"/>
</dbReference>
<protein>
    <submittedName>
        <fullName evidence="3">Uncharacterized protein</fullName>
    </submittedName>
</protein>
<proteinExistence type="predicted"/>
<keyword evidence="4" id="KW-1185">Reference proteome</keyword>
<keyword evidence="2" id="KW-1133">Transmembrane helix</keyword>
<evidence type="ECO:0000256" key="1">
    <source>
        <dbReference type="ARBA" id="ARBA00023157"/>
    </source>
</evidence>
<dbReference type="Gene3D" id="1.20.1250.20">
    <property type="entry name" value="MFS general substrate transporter like domains"/>
    <property type="match status" value="1"/>
</dbReference>
<feature type="transmembrane region" description="Helical" evidence="2">
    <location>
        <begin position="189"/>
        <end position="211"/>
    </location>
</feature>
<comment type="caution">
    <text evidence="3">The sequence shown here is derived from an EMBL/GenBank/DDBJ whole genome shotgun (WGS) entry which is preliminary data.</text>
</comment>
<evidence type="ECO:0000313" key="4">
    <source>
        <dbReference type="Proteomes" id="UP000078046"/>
    </source>
</evidence>
<feature type="transmembrane region" description="Helical" evidence="2">
    <location>
        <begin position="98"/>
        <end position="117"/>
    </location>
</feature>
<feature type="transmembrane region" description="Helical" evidence="2">
    <location>
        <begin position="236"/>
        <end position="257"/>
    </location>
</feature>
<gene>
    <name evidence="3" type="ORF">A3Q56_01778</name>
</gene>
<name>A0A177B8I5_9BILA</name>
<feature type="transmembrane region" description="Helical" evidence="2">
    <location>
        <begin position="435"/>
        <end position="456"/>
    </location>
</feature>
<dbReference type="Pfam" id="PF03137">
    <property type="entry name" value="OATP"/>
    <property type="match status" value="1"/>
</dbReference>
<evidence type="ECO:0000256" key="2">
    <source>
        <dbReference type="SAM" id="Phobius"/>
    </source>
</evidence>
<feature type="transmembrane region" description="Helical" evidence="2">
    <location>
        <begin position="33"/>
        <end position="56"/>
    </location>
</feature>
<reference evidence="3 4" key="1">
    <citation type="submission" date="2016-04" db="EMBL/GenBank/DDBJ databases">
        <title>The genome of Intoshia linei affirms orthonectids as highly simplified spiralians.</title>
        <authorList>
            <person name="Mikhailov K.V."/>
            <person name="Slusarev G.S."/>
            <person name="Nikitin M.A."/>
            <person name="Logacheva M.D."/>
            <person name="Penin A."/>
            <person name="Aleoshin V."/>
            <person name="Panchin Y.V."/>
        </authorList>
    </citation>
    <scope>NUCLEOTIDE SEQUENCE [LARGE SCALE GENOMIC DNA]</scope>
    <source>
        <strain evidence="3">Intl2013</strain>
        <tissue evidence="3">Whole animal</tissue>
    </source>
</reference>
<dbReference type="SUPFAM" id="SSF103473">
    <property type="entry name" value="MFS general substrate transporter"/>
    <property type="match status" value="1"/>
</dbReference>
<dbReference type="AlphaFoldDB" id="A0A177B8I5"/>
<dbReference type="PANTHER" id="PTHR11388">
    <property type="entry name" value="ORGANIC ANION TRANSPORTER"/>
    <property type="match status" value="1"/>
</dbReference>
<dbReference type="GO" id="GO:0016020">
    <property type="term" value="C:membrane"/>
    <property type="evidence" value="ECO:0007669"/>
    <property type="project" value="InterPro"/>
</dbReference>
<dbReference type="OrthoDB" id="5062115at2759"/>